<evidence type="ECO:0000256" key="7">
    <source>
        <dbReference type="ARBA" id="ARBA00023295"/>
    </source>
</evidence>
<proteinExistence type="inferred from homology"/>
<keyword evidence="5" id="KW-0378">Hydrolase</keyword>
<dbReference type="SUPFAM" id="SSF51445">
    <property type="entry name" value="(Trans)glycosidases"/>
    <property type="match status" value="1"/>
</dbReference>
<dbReference type="GO" id="GO:0046872">
    <property type="term" value="F:metal ion binding"/>
    <property type="evidence" value="ECO:0007669"/>
    <property type="project" value="UniProtKB-KW"/>
</dbReference>
<reference evidence="10 11" key="1">
    <citation type="submission" date="2019-01" db="EMBL/GenBank/DDBJ databases">
        <title>Complete genome sequence of Bifidobacterium gallinarum CACC 514.</title>
        <authorList>
            <person name="Jung M."/>
        </authorList>
    </citation>
    <scope>NUCLEOTIDE SEQUENCE [LARGE SCALE GENOMIC DNA]</scope>
    <source>
        <strain evidence="10 11">CACC 514</strain>
    </source>
</reference>
<dbReference type="Pfam" id="PF02449">
    <property type="entry name" value="Glyco_hydro_42"/>
    <property type="match status" value="1"/>
</dbReference>
<dbReference type="Proteomes" id="UP000293589">
    <property type="component" value="Chromosome"/>
</dbReference>
<accession>A0A4P6DUQ3</accession>
<evidence type="ECO:0000259" key="9">
    <source>
        <dbReference type="Pfam" id="PF08532"/>
    </source>
</evidence>
<dbReference type="PANTHER" id="PTHR36447">
    <property type="entry name" value="BETA-GALACTOSIDASE GANA"/>
    <property type="match status" value="1"/>
</dbReference>
<dbReference type="Gene3D" id="3.20.20.80">
    <property type="entry name" value="Glycosidases"/>
    <property type="match status" value="1"/>
</dbReference>
<dbReference type="CDD" id="cd03143">
    <property type="entry name" value="A4_beta-galactosidase_middle_domain"/>
    <property type="match status" value="1"/>
</dbReference>
<dbReference type="KEGG" id="bgx:ESN35_00940"/>
<evidence type="ECO:0000256" key="6">
    <source>
        <dbReference type="ARBA" id="ARBA00022833"/>
    </source>
</evidence>
<dbReference type="InterPro" id="IPR017853">
    <property type="entry name" value="GH"/>
</dbReference>
<evidence type="ECO:0000256" key="2">
    <source>
        <dbReference type="ARBA" id="ARBA00005940"/>
    </source>
</evidence>
<evidence type="ECO:0000313" key="11">
    <source>
        <dbReference type="Proteomes" id="UP000293589"/>
    </source>
</evidence>
<evidence type="ECO:0000259" key="8">
    <source>
        <dbReference type="Pfam" id="PF02449"/>
    </source>
</evidence>
<dbReference type="InterPro" id="IPR013738">
    <property type="entry name" value="Beta_galactosidase_Trimer"/>
</dbReference>
<dbReference type="GO" id="GO:0009341">
    <property type="term" value="C:beta-galactosidase complex"/>
    <property type="evidence" value="ECO:0007669"/>
    <property type="project" value="InterPro"/>
</dbReference>
<name>A0A4P6DUQ3_9BIFI</name>
<dbReference type="InterPro" id="IPR029062">
    <property type="entry name" value="Class_I_gatase-like"/>
</dbReference>
<feature type="domain" description="Beta-galactosidase trimerisation" evidence="9">
    <location>
        <begin position="411"/>
        <end position="595"/>
    </location>
</feature>
<dbReference type="AlphaFoldDB" id="A0A4P6DUQ3"/>
<dbReference type="Gene3D" id="3.40.50.880">
    <property type="match status" value="1"/>
</dbReference>
<feature type="domain" description="Glycoside hydrolase family 42 N-terminal" evidence="8">
    <location>
        <begin position="2"/>
        <end position="364"/>
    </location>
</feature>
<evidence type="ECO:0000256" key="4">
    <source>
        <dbReference type="ARBA" id="ARBA00022723"/>
    </source>
</evidence>
<comment type="catalytic activity">
    <reaction evidence="1">
        <text>Hydrolysis of terminal non-reducing beta-D-galactose residues in beta-D-galactosides.</text>
        <dbReference type="EC" id="3.2.1.23"/>
    </reaction>
</comment>
<dbReference type="EMBL" id="CP035464">
    <property type="protein sequence ID" value="QAY33763.1"/>
    <property type="molecule type" value="Genomic_DNA"/>
</dbReference>
<dbReference type="GO" id="GO:0005975">
    <property type="term" value="P:carbohydrate metabolic process"/>
    <property type="evidence" value="ECO:0007669"/>
    <property type="project" value="InterPro"/>
</dbReference>
<keyword evidence="6" id="KW-0862">Zinc</keyword>
<dbReference type="InterPro" id="IPR003476">
    <property type="entry name" value="Glyco_hydro_42"/>
</dbReference>
<dbReference type="Pfam" id="PF08532">
    <property type="entry name" value="Glyco_hydro_42M"/>
    <property type="match status" value="1"/>
</dbReference>
<evidence type="ECO:0000313" key="10">
    <source>
        <dbReference type="EMBL" id="QAY33763.1"/>
    </source>
</evidence>
<dbReference type="GO" id="GO:0004565">
    <property type="term" value="F:beta-galactosidase activity"/>
    <property type="evidence" value="ECO:0007669"/>
    <property type="project" value="UniProtKB-EC"/>
</dbReference>
<dbReference type="EC" id="3.2.1.23" evidence="3"/>
<dbReference type="PANTHER" id="PTHR36447:SF2">
    <property type="entry name" value="BETA-GALACTOSIDASE YESZ"/>
    <property type="match status" value="1"/>
</dbReference>
<protein>
    <recommendedName>
        <fullName evidence="3">beta-galactosidase</fullName>
        <ecNumber evidence="3">3.2.1.23</ecNumber>
    </recommendedName>
</protein>
<organism evidence="10 11">
    <name type="scientific">Bifidobacterium pullorum subsp. gallinarum</name>
    <dbReference type="NCBI Taxonomy" id="78344"/>
    <lineage>
        <taxon>Bacteria</taxon>
        <taxon>Bacillati</taxon>
        <taxon>Actinomycetota</taxon>
        <taxon>Actinomycetes</taxon>
        <taxon>Bifidobacteriales</taxon>
        <taxon>Bifidobacteriaceae</taxon>
        <taxon>Bifidobacterium</taxon>
    </lineage>
</organism>
<dbReference type="InterPro" id="IPR013529">
    <property type="entry name" value="Glyco_hydro_42_N"/>
</dbReference>
<sequence length="667" mass="75787">MPQDRLTKDIAMMKAARINTVRIAESTWSTLEPQPGEFDFSHIDQVIDAMEEAGIDVIIGTPTYAVPSWMTLSHPEVLAVTHAGQNQYGARQLMDITSPAYRFYAERVIRALCGHVARRKSVIGFQVDNETKYYDVVSPGVQRAFVKYLRKRFNGDLKAMNHAFGLDYWSNRVDAWEDFPDATGTINASIAGAFDEFRRKLVSDFIGWQAAIVREYARDDQFVTQNYDLEWRGYSYGLQPWADDFQTSEHLDIVGVDIYHHTEDRLTGKEIALGGDLARSFKGGRNYLQLETQAQGQTGWLPYPGQLRLQAYSHLASGSNSVMYWHWHSIHNSFETYWKGLLSHDFEPNPVYEEAGRFGAEVNRIGSRLVNLTKRNKVAIVVDNMSLSALSRFSIETGLPDPYPYSEQVSDLLTYNDVMRWVYDALYELNVECDFLPETVSAERLSEYAMVVVPALYSTDERFIDAVREYVRDGGHVVATFRSFVADRDIKVWQDRAPHRLTDVFGMSYNLFTRPQHVRLDGELAQAEAERFMELLVPEVTDGADVVAGYEHYAWSRYAAVTRHRFSKGTAMWIGTMFNAESLKSVIAEEAKSAGVWDWRQELAGMVTVRGGVNEMGEEVIYLLNYSSSSVSVNLPFETTRLLDDTAVAANESIAINPWDVFIGVKR</sequence>
<keyword evidence="7" id="KW-0326">Glycosidase</keyword>
<evidence type="ECO:0000256" key="3">
    <source>
        <dbReference type="ARBA" id="ARBA00012756"/>
    </source>
</evidence>
<keyword evidence="4" id="KW-0479">Metal-binding</keyword>
<dbReference type="SUPFAM" id="SSF52317">
    <property type="entry name" value="Class I glutamine amidotransferase-like"/>
    <property type="match status" value="1"/>
</dbReference>
<comment type="similarity">
    <text evidence="2">Belongs to the glycosyl hydrolase 42 family.</text>
</comment>
<gene>
    <name evidence="10" type="ORF">ESN35_00940</name>
</gene>
<evidence type="ECO:0000256" key="5">
    <source>
        <dbReference type="ARBA" id="ARBA00022801"/>
    </source>
</evidence>
<evidence type="ECO:0000256" key="1">
    <source>
        <dbReference type="ARBA" id="ARBA00001412"/>
    </source>
</evidence>